<dbReference type="InterPro" id="IPR003492">
    <property type="entry name" value="Battenin_disease_Cln3"/>
</dbReference>
<dbReference type="CDD" id="cd06174">
    <property type="entry name" value="MFS"/>
    <property type="match status" value="1"/>
</dbReference>
<feature type="transmembrane region" description="Helical" evidence="7">
    <location>
        <begin position="161"/>
        <end position="181"/>
    </location>
</feature>
<sequence length="469" mass="51258">MSNSNPVDLPGGNKNAARRPSNSKDEPLLFPGNSGQAPPGPHHPHHDSDTSADDSGYNTPSSLPLFRRNQEQERLLGGGKMKLKKSFTHSASSMASDELTLRESLAWWAMGLFNNISFVIMAASAKDILPSSVGVVYLANSFPSLLLRLSAPYWFDRVSVEVRMFVAFCLFVAGFVSVALIDEPTFKLVGVMMVSAQCGLGEMSMLALSTRYGNKSLTLWSSGTGGSGIFGYLYVVMLHTWVGVSTKACLLGGVFIALMYYAAFRTFDIPPEYEPPTPVAGAEESGAKPVNELSFRERFKLTLSLWPWGMPLILVYFAEYAMQSGTWSSIGFPVTDEAKRDSFYQYANWCYQAGVLVSRSSGTVWRPKLPALWIMPMIQMVLLGFSTLNGSEHWWYDNSLLGLSVVVGFFGGAVYVNGFRLISEGVDPAHNELAVAAASVCSDIGTNFGELSGVYIQKWLYAQNGISDT</sequence>
<comment type="similarity">
    <text evidence="2 7">Belongs to the battenin family.</text>
</comment>
<keyword evidence="6 7" id="KW-0472">Membrane</keyword>
<dbReference type="SUPFAM" id="SSF103473">
    <property type="entry name" value="MFS general substrate transporter"/>
    <property type="match status" value="1"/>
</dbReference>
<gene>
    <name evidence="9" type="ORF">TeGR_g1746</name>
</gene>
<keyword evidence="3" id="KW-0813">Transport</keyword>
<dbReference type="PANTHER" id="PTHR10981">
    <property type="entry name" value="BATTENIN"/>
    <property type="match status" value="1"/>
</dbReference>
<evidence type="ECO:0000256" key="7">
    <source>
        <dbReference type="RuleBase" id="RU361113"/>
    </source>
</evidence>
<feature type="transmembrane region" description="Helical" evidence="7">
    <location>
        <begin position="248"/>
        <end position="267"/>
    </location>
</feature>
<dbReference type="InterPro" id="IPR036259">
    <property type="entry name" value="MFS_trans_sf"/>
</dbReference>
<keyword evidence="5 7" id="KW-1133">Transmembrane helix</keyword>
<keyword evidence="4 7" id="KW-0812">Transmembrane</keyword>
<reference evidence="9 10" key="1">
    <citation type="journal article" date="2023" name="Commun. Biol.">
        <title>Genome analysis of Parmales, the sister group of diatoms, reveals the evolutionary specialization of diatoms from phago-mixotrophs to photoautotrophs.</title>
        <authorList>
            <person name="Ban H."/>
            <person name="Sato S."/>
            <person name="Yoshikawa S."/>
            <person name="Yamada K."/>
            <person name="Nakamura Y."/>
            <person name="Ichinomiya M."/>
            <person name="Sato N."/>
            <person name="Blanc-Mathieu R."/>
            <person name="Endo H."/>
            <person name="Kuwata A."/>
            <person name="Ogata H."/>
        </authorList>
    </citation>
    <scope>NUCLEOTIDE SEQUENCE [LARGE SCALE GENOMIC DNA]</scope>
</reference>
<accession>A0ABQ6MUJ9</accession>
<dbReference type="Pfam" id="PF02487">
    <property type="entry name" value="CLN3"/>
    <property type="match status" value="2"/>
</dbReference>
<proteinExistence type="inferred from homology"/>
<feature type="transmembrane region" description="Helical" evidence="7">
    <location>
        <begin position="394"/>
        <end position="416"/>
    </location>
</feature>
<evidence type="ECO:0000256" key="2">
    <source>
        <dbReference type="ARBA" id="ARBA00007467"/>
    </source>
</evidence>
<evidence type="ECO:0008006" key="11">
    <source>
        <dbReference type="Google" id="ProtNLM"/>
    </source>
</evidence>
<evidence type="ECO:0000256" key="6">
    <source>
        <dbReference type="ARBA" id="ARBA00023136"/>
    </source>
</evidence>
<feature type="transmembrane region" description="Helical" evidence="7">
    <location>
        <begin position="188"/>
        <end position="207"/>
    </location>
</feature>
<name>A0ABQ6MUJ9_9STRA</name>
<organism evidence="9 10">
    <name type="scientific">Tetraparma gracilis</name>
    <dbReference type="NCBI Taxonomy" id="2962635"/>
    <lineage>
        <taxon>Eukaryota</taxon>
        <taxon>Sar</taxon>
        <taxon>Stramenopiles</taxon>
        <taxon>Ochrophyta</taxon>
        <taxon>Bolidophyceae</taxon>
        <taxon>Parmales</taxon>
        <taxon>Triparmaceae</taxon>
        <taxon>Tetraparma</taxon>
    </lineage>
</organism>
<evidence type="ECO:0000256" key="4">
    <source>
        <dbReference type="ARBA" id="ARBA00022692"/>
    </source>
</evidence>
<feature type="transmembrane region" description="Helical" evidence="7">
    <location>
        <begin position="219"/>
        <end position="236"/>
    </location>
</feature>
<feature type="transmembrane region" description="Helical" evidence="7">
    <location>
        <begin position="369"/>
        <end position="388"/>
    </location>
</feature>
<protein>
    <recommendedName>
        <fullName evidence="11">Battenin</fullName>
    </recommendedName>
</protein>
<evidence type="ECO:0000313" key="10">
    <source>
        <dbReference type="Proteomes" id="UP001165060"/>
    </source>
</evidence>
<evidence type="ECO:0000256" key="8">
    <source>
        <dbReference type="SAM" id="MobiDB-lite"/>
    </source>
</evidence>
<dbReference type="EMBL" id="BRYB01001762">
    <property type="protein sequence ID" value="GMI33152.1"/>
    <property type="molecule type" value="Genomic_DNA"/>
</dbReference>
<comment type="caution">
    <text evidence="9">The sequence shown here is derived from an EMBL/GenBank/DDBJ whole genome shotgun (WGS) entry which is preliminary data.</text>
</comment>
<evidence type="ECO:0000313" key="9">
    <source>
        <dbReference type="EMBL" id="GMI33152.1"/>
    </source>
</evidence>
<evidence type="ECO:0000256" key="1">
    <source>
        <dbReference type="ARBA" id="ARBA00004127"/>
    </source>
</evidence>
<dbReference type="PANTHER" id="PTHR10981:SF0">
    <property type="entry name" value="BATTENIN"/>
    <property type="match status" value="1"/>
</dbReference>
<feature type="transmembrane region" description="Helical" evidence="7">
    <location>
        <begin position="135"/>
        <end position="155"/>
    </location>
</feature>
<comment type="subcellular location">
    <subcellularLocation>
        <location evidence="1">Endomembrane system</location>
        <topology evidence="1">Multi-pass membrane protein</topology>
    </subcellularLocation>
</comment>
<feature type="transmembrane region" description="Helical" evidence="7">
    <location>
        <begin position="105"/>
        <end position="123"/>
    </location>
</feature>
<keyword evidence="10" id="KW-1185">Reference proteome</keyword>
<evidence type="ECO:0000256" key="3">
    <source>
        <dbReference type="ARBA" id="ARBA00022448"/>
    </source>
</evidence>
<feature type="transmembrane region" description="Helical" evidence="7">
    <location>
        <begin position="305"/>
        <end position="322"/>
    </location>
</feature>
<evidence type="ECO:0000256" key="5">
    <source>
        <dbReference type="ARBA" id="ARBA00022989"/>
    </source>
</evidence>
<dbReference type="PRINTS" id="PR01315">
    <property type="entry name" value="BATTENIN"/>
</dbReference>
<dbReference type="Proteomes" id="UP001165060">
    <property type="component" value="Unassembled WGS sequence"/>
</dbReference>
<feature type="region of interest" description="Disordered" evidence="8">
    <location>
        <begin position="1"/>
        <end position="64"/>
    </location>
</feature>